<dbReference type="InterPro" id="IPR036259">
    <property type="entry name" value="MFS_trans_sf"/>
</dbReference>
<feature type="transmembrane region" description="Helical" evidence="8">
    <location>
        <begin position="540"/>
        <end position="563"/>
    </location>
</feature>
<comment type="similarity">
    <text evidence="6">Belongs to the major facilitator superfamily. Phosphate:H(+) symporter (TC 2.A.1.9) family.</text>
</comment>
<evidence type="ECO:0000256" key="7">
    <source>
        <dbReference type="SAM" id="MobiDB-lite"/>
    </source>
</evidence>
<sequence>MEVERNFPCHENENGEDEQEQAPRKAKGGLITMPFIIANEGFEKVASYGLQPNMIFYLMNEYKMGVAEATNLIFYWSAATNFMPLLGAFLADSFLGRFLTIGFGSIASLLGMIQLWLTAMISRARPPPCDQFTQHCKLASPAQYSLLLSSFGLMSIGAGGVRPCSLAFGADQLDDKENLNNDRVLESFFGWYYASASLSVLIALTGIVYIQDHMGWKVGFGVPAILMFFSTLLFFMASSLYIKQNASKSLFAGLLQVVVVAYKNRRLAFPPPDFNGYHRDKCSECTSPTDKLRFLNKACIIRNPQDVSPTGVSVNRWNLCTIEQVEELKALIKVIPLWSTGVMVAINISQSSFPALQASSMNRHISSSFEIPAGSFGMFTIITLTIWVILYDRVIIPLASKVAGKKIHLGVRLRMGIGIFLSGLAMTVSGIVEHVRRKKAIEQGLGDNPHGVVNMSALWLVPQNCLTGLAEAFNAIGQTEFYYSEFPKSMSSIASSLFGVGMAVGNLLASVVLSTVDSATKNGGKESWVSSNINKGHYDFYYWVLAAMTFINLIYFVCCSWIYGPCVERVGKSGVEQQNGFEMEKLSVPGTPC</sequence>
<dbReference type="PANTHER" id="PTHR11654">
    <property type="entry name" value="OLIGOPEPTIDE TRANSPORTER-RELATED"/>
    <property type="match status" value="1"/>
</dbReference>
<dbReference type="CDD" id="cd17416">
    <property type="entry name" value="MFS_NPF1_2"/>
    <property type="match status" value="1"/>
</dbReference>
<evidence type="ECO:0000256" key="5">
    <source>
        <dbReference type="ARBA" id="ARBA00023136"/>
    </source>
</evidence>
<gene>
    <name evidence="9" type="ORF">Salat_1580600</name>
</gene>
<dbReference type="EMBL" id="JACGWO010000005">
    <property type="protein sequence ID" value="KAK4428116.1"/>
    <property type="molecule type" value="Genomic_DNA"/>
</dbReference>
<comment type="caution">
    <text evidence="9">The sequence shown here is derived from an EMBL/GenBank/DDBJ whole genome shotgun (WGS) entry which is preliminary data.</text>
</comment>
<feature type="transmembrane region" description="Helical" evidence="8">
    <location>
        <begin position="497"/>
        <end position="520"/>
    </location>
</feature>
<feature type="transmembrane region" description="Helical" evidence="8">
    <location>
        <begin position="411"/>
        <end position="432"/>
    </location>
</feature>
<evidence type="ECO:0000313" key="9">
    <source>
        <dbReference type="EMBL" id="KAK4428116.1"/>
    </source>
</evidence>
<feature type="compositionally biased region" description="Basic and acidic residues" evidence="7">
    <location>
        <begin position="1"/>
        <end position="13"/>
    </location>
</feature>
<dbReference type="GO" id="GO:0022857">
    <property type="term" value="F:transmembrane transporter activity"/>
    <property type="evidence" value="ECO:0007669"/>
    <property type="project" value="InterPro"/>
</dbReference>
<dbReference type="Proteomes" id="UP001293254">
    <property type="component" value="Unassembled WGS sequence"/>
</dbReference>
<proteinExistence type="inferred from homology"/>
<dbReference type="InterPro" id="IPR000109">
    <property type="entry name" value="POT_fam"/>
</dbReference>
<comment type="subcellular location">
    <subcellularLocation>
        <location evidence="1">Membrane</location>
        <topology evidence="1">Multi-pass membrane protein</topology>
    </subcellularLocation>
</comment>
<keyword evidence="5 8" id="KW-0472">Membrane</keyword>
<comment type="similarity">
    <text evidence="2">Belongs to the major facilitator superfamily. Proton-dependent oligopeptide transporter (POT/PTR) (TC 2.A.17) family.</text>
</comment>
<dbReference type="AlphaFoldDB" id="A0AAE1YDZ3"/>
<feature type="transmembrane region" description="Helical" evidence="8">
    <location>
        <begin position="191"/>
        <end position="210"/>
    </location>
</feature>
<reference evidence="9" key="1">
    <citation type="submission" date="2020-06" db="EMBL/GenBank/DDBJ databases">
        <authorList>
            <person name="Li T."/>
            <person name="Hu X."/>
            <person name="Zhang T."/>
            <person name="Song X."/>
            <person name="Zhang H."/>
            <person name="Dai N."/>
            <person name="Sheng W."/>
            <person name="Hou X."/>
            <person name="Wei L."/>
        </authorList>
    </citation>
    <scope>NUCLEOTIDE SEQUENCE</scope>
    <source>
        <strain evidence="9">3651</strain>
        <tissue evidence="9">Leaf</tissue>
    </source>
</reference>
<feature type="transmembrane region" description="Helical" evidence="8">
    <location>
        <begin position="222"/>
        <end position="242"/>
    </location>
</feature>
<feature type="transmembrane region" description="Helical" evidence="8">
    <location>
        <begin position="72"/>
        <end position="91"/>
    </location>
</feature>
<name>A0AAE1YDZ3_9LAMI</name>
<keyword evidence="4 8" id="KW-1133">Transmembrane helix</keyword>
<reference evidence="9" key="2">
    <citation type="journal article" date="2024" name="Plant">
        <title>Genomic evolution and insights into agronomic trait innovations of Sesamum species.</title>
        <authorList>
            <person name="Miao H."/>
            <person name="Wang L."/>
            <person name="Qu L."/>
            <person name="Liu H."/>
            <person name="Sun Y."/>
            <person name="Le M."/>
            <person name="Wang Q."/>
            <person name="Wei S."/>
            <person name="Zheng Y."/>
            <person name="Lin W."/>
            <person name="Duan Y."/>
            <person name="Cao H."/>
            <person name="Xiong S."/>
            <person name="Wang X."/>
            <person name="Wei L."/>
            <person name="Li C."/>
            <person name="Ma Q."/>
            <person name="Ju M."/>
            <person name="Zhao R."/>
            <person name="Li G."/>
            <person name="Mu C."/>
            <person name="Tian Q."/>
            <person name="Mei H."/>
            <person name="Zhang T."/>
            <person name="Gao T."/>
            <person name="Zhang H."/>
        </authorList>
    </citation>
    <scope>NUCLEOTIDE SEQUENCE</scope>
    <source>
        <strain evidence="9">3651</strain>
    </source>
</reference>
<keyword evidence="10" id="KW-1185">Reference proteome</keyword>
<feature type="transmembrane region" description="Helical" evidence="8">
    <location>
        <begin position="371"/>
        <end position="391"/>
    </location>
</feature>
<evidence type="ECO:0000256" key="6">
    <source>
        <dbReference type="ARBA" id="ARBA00044504"/>
    </source>
</evidence>
<dbReference type="Pfam" id="PF00854">
    <property type="entry name" value="PTR2"/>
    <property type="match status" value="1"/>
</dbReference>
<evidence type="ECO:0000256" key="1">
    <source>
        <dbReference type="ARBA" id="ARBA00004141"/>
    </source>
</evidence>
<keyword evidence="3 8" id="KW-0812">Transmembrane</keyword>
<accession>A0AAE1YDZ3</accession>
<evidence type="ECO:0000256" key="4">
    <source>
        <dbReference type="ARBA" id="ARBA00022989"/>
    </source>
</evidence>
<evidence type="ECO:0000256" key="2">
    <source>
        <dbReference type="ARBA" id="ARBA00005982"/>
    </source>
</evidence>
<protein>
    <submittedName>
        <fullName evidence="9">Protein NRT1/ PTR FAMILY 1.2</fullName>
    </submittedName>
</protein>
<dbReference type="SUPFAM" id="SSF103473">
    <property type="entry name" value="MFS general substrate transporter"/>
    <property type="match status" value="1"/>
</dbReference>
<evidence type="ECO:0000256" key="3">
    <source>
        <dbReference type="ARBA" id="ARBA00022692"/>
    </source>
</evidence>
<feature type="region of interest" description="Disordered" evidence="7">
    <location>
        <begin position="1"/>
        <end position="24"/>
    </location>
</feature>
<dbReference type="GO" id="GO:0016020">
    <property type="term" value="C:membrane"/>
    <property type="evidence" value="ECO:0007669"/>
    <property type="project" value="UniProtKB-SubCell"/>
</dbReference>
<dbReference type="Gene3D" id="1.20.1250.20">
    <property type="entry name" value="MFS general substrate transporter like domains"/>
    <property type="match status" value="1"/>
</dbReference>
<feature type="transmembrane region" description="Helical" evidence="8">
    <location>
        <begin position="97"/>
        <end position="117"/>
    </location>
</feature>
<evidence type="ECO:0000256" key="8">
    <source>
        <dbReference type="SAM" id="Phobius"/>
    </source>
</evidence>
<organism evidence="9 10">
    <name type="scientific">Sesamum alatum</name>
    <dbReference type="NCBI Taxonomy" id="300844"/>
    <lineage>
        <taxon>Eukaryota</taxon>
        <taxon>Viridiplantae</taxon>
        <taxon>Streptophyta</taxon>
        <taxon>Embryophyta</taxon>
        <taxon>Tracheophyta</taxon>
        <taxon>Spermatophyta</taxon>
        <taxon>Magnoliopsida</taxon>
        <taxon>eudicotyledons</taxon>
        <taxon>Gunneridae</taxon>
        <taxon>Pentapetalae</taxon>
        <taxon>asterids</taxon>
        <taxon>lamiids</taxon>
        <taxon>Lamiales</taxon>
        <taxon>Pedaliaceae</taxon>
        <taxon>Sesamum</taxon>
    </lineage>
</organism>
<evidence type="ECO:0000313" key="10">
    <source>
        <dbReference type="Proteomes" id="UP001293254"/>
    </source>
</evidence>